<feature type="compositionally biased region" description="Polar residues" evidence="1">
    <location>
        <begin position="161"/>
        <end position="173"/>
    </location>
</feature>
<name>A0ABR3G613_9PEZI</name>
<feature type="compositionally biased region" description="Basic and acidic residues" evidence="1">
    <location>
        <begin position="216"/>
        <end position="225"/>
    </location>
</feature>
<feature type="compositionally biased region" description="Basic residues" evidence="1">
    <location>
        <begin position="230"/>
        <end position="241"/>
    </location>
</feature>
<sequence>MELINDRKRLLRLAIVFQLDLEDFILNLKCNESAADNETARSEFVQGVAHFLKQAMVTPPTVPATKSPVVNPKIRIPRSAPAAILGTTKPAVELVVDALSQSMATTHLPDEDDDIPSDSDTDVSTSGYSITSTVTHASAISTTGNSTHGNARKVVADAVRSKSSGSGPPVTSNKRGRECNKDCDDDEEEEGELESGDEEGEEGEETEVDEGEDDDDKGKKAEGKKVGAGGRKHRKMAHHNCKIPCGESMRIDE</sequence>
<dbReference type="EMBL" id="JBBBZM010000257">
    <property type="protein sequence ID" value="KAL0631380.1"/>
    <property type="molecule type" value="Genomic_DNA"/>
</dbReference>
<evidence type="ECO:0000256" key="1">
    <source>
        <dbReference type="SAM" id="MobiDB-lite"/>
    </source>
</evidence>
<dbReference type="Proteomes" id="UP001447188">
    <property type="component" value="Unassembled WGS sequence"/>
</dbReference>
<comment type="caution">
    <text evidence="2">The sequence shown here is derived from an EMBL/GenBank/DDBJ whole genome shotgun (WGS) entry which is preliminary data.</text>
</comment>
<feature type="region of interest" description="Disordered" evidence="1">
    <location>
        <begin position="158"/>
        <end position="253"/>
    </location>
</feature>
<evidence type="ECO:0000313" key="2">
    <source>
        <dbReference type="EMBL" id="KAL0631380.1"/>
    </source>
</evidence>
<feature type="compositionally biased region" description="Acidic residues" evidence="1">
    <location>
        <begin position="110"/>
        <end position="121"/>
    </location>
</feature>
<keyword evidence="3" id="KW-1185">Reference proteome</keyword>
<reference evidence="2 3" key="1">
    <citation type="submission" date="2024-02" db="EMBL/GenBank/DDBJ databases">
        <title>Discinaceae phylogenomics.</title>
        <authorList>
            <person name="Dirks A.C."/>
            <person name="James T.Y."/>
        </authorList>
    </citation>
    <scope>NUCLEOTIDE SEQUENCE [LARGE SCALE GENOMIC DNA]</scope>
    <source>
        <strain evidence="2 3">ACD0624</strain>
    </source>
</reference>
<evidence type="ECO:0000313" key="3">
    <source>
        <dbReference type="Proteomes" id="UP001447188"/>
    </source>
</evidence>
<organism evidence="2 3">
    <name type="scientific">Discina gigas</name>
    <dbReference type="NCBI Taxonomy" id="1032678"/>
    <lineage>
        <taxon>Eukaryota</taxon>
        <taxon>Fungi</taxon>
        <taxon>Dikarya</taxon>
        <taxon>Ascomycota</taxon>
        <taxon>Pezizomycotina</taxon>
        <taxon>Pezizomycetes</taxon>
        <taxon>Pezizales</taxon>
        <taxon>Discinaceae</taxon>
        <taxon>Discina</taxon>
    </lineage>
</organism>
<proteinExistence type="predicted"/>
<feature type="region of interest" description="Disordered" evidence="1">
    <location>
        <begin position="106"/>
        <end position="127"/>
    </location>
</feature>
<accession>A0ABR3G613</accession>
<protein>
    <submittedName>
        <fullName evidence="2">Uncharacterized protein</fullName>
    </submittedName>
</protein>
<feature type="compositionally biased region" description="Acidic residues" evidence="1">
    <location>
        <begin position="183"/>
        <end position="215"/>
    </location>
</feature>
<gene>
    <name evidence="2" type="ORF">Q9L58_009752</name>
</gene>